<keyword evidence="3" id="KW-1185">Reference proteome</keyword>
<proteinExistence type="predicted"/>
<protein>
    <submittedName>
        <fullName evidence="2">Uncharacterized protein</fullName>
    </submittedName>
</protein>
<organism evidence="2 3">
    <name type="scientific">Amycolatopsis xylanica</name>
    <dbReference type="NCBI Taxonomy" id="589385"/>
    <lineage>
        <taxon>Bacteria</taxon>
        <taxon>Bacillati</taxon>
        <taxon>Actinomycetota</taxon>
        <taxon>Actinomycetes</taxon>
        <taxon>Pseudonocardiales</taxon>
        <taxon>Pseudonocardiaceae</taxon>
        <taxon>Amycolatopsis</taxon>
    </lineage>
</organism>
<feature type="transmembrane region" description="Helical" evidence="1">
    <location>
        <begin position="33"/>
        <end position="53"/>
    </location>
</feature>
<evidence type="ECO:0000313" key="2">
    <source>
        <dbReference type="EMBL" id="SDZ06676.1"/>
    </source>
</evidence>
<keyword evidence="1" id="KW-0812">Transmembrane</keyword>
<accession>A0A1H3Q019</accession>
<evidence type="ECO:0000256" key="1">
    <source>
        <dbReference type="SAM" id="Phobius"/>
    </source>
</evidence>
<keyword evidence="1" id="KW-1133">Transmembrane helix</keyword>
<dbReference type="Proteomes" id="UP000199515">
    <property type="component" value="Unassembled WGS sequence"/>
</dbReference>
<reference evidence="2 3" key="1">
    <citation type="submission" date="2016-10" db="EMBL/GenBank/DDBJ databases">
        <authorList>
            <person name="de Groot N.N."/>
        </authorList>
    </citation>
    <scope>NUCLEOTIDE SEQUENCE [LARGE SCALE GENOMIC DNA]</scope>
    <source>
        <strain evidence="2 3">CPCC 202699</strain>
    </source>
</reference>
<sequence>MVTRREPEHPHGWLGYVVADQERTANALRLARWLGLIALGGLLIVAALIVALAVLSPLYAASLVGGGSSMALGGVALSRWKGTRGRRK</sequence>
<feature type="transmembrane region" description="Helical" evidence="1">
    <location>
        <begin position="59"/>
        <end position="78"/>
    </location>
</feature>
<dbReference type="AlphaFoldDB" id="A0A1H3Q019"/>
<keyword evidence="1" id="KW-0472">Membrane</keyword>
<evidence type="ECO:0000313" key="3">
    <source>
        <dbReference type="Proteomes" id="UP000199515"/>
    </source>
</evidence>
<dbReference type="EMBL" id="FNON01000009">
    <property type="protein sequence ID" value="SDZ06676.1"/>
    <property type="molecule type" value="Genomic_DNA"/>
</dbReference>
<gene>
    <name evidence="2" type="ORF">SAMN05421504_10920</name>
</gene>
<name>A0A1H3Q019_9PSEU</name>